<evidence type="ECO:0000313" key="2">
    <source>
        <dbReference type="Proteomes" id="UP000095280"/>
    </source>
</evidence>
<accession>A0A1I8I0Q5</accession>
<dbReference type="Pfam" id="PF05699">
    <property type="entry name" value="Dimer_Tnp_hAT"/>
    <property type="match status" value="1"/>
</dbReference>
<sequence>PSQRGTKWDNDWLQEKDNSGVLISKWCQQDRIEGKAYCRACSRSFSIMQHGISAIRQHADGQNHKIQISAIGQQKTMTSFFSVMNDDPAKQAVSSTTISEQAMAANLRQNNGLLAKLKEELPHLIDVGGCSLHHVHNAVQYAVKALDTSGETEGLLDDVYNNFRFKSRRKAFHQTALNLTEHAFIRRVETRWLQVLIVVRRILEQWPALQQFFSNQQNIQNDRARRIREALTDKALARLQFLEQALPRCEKIEKLFQNESTQVHLLSSSLDDLCGCILTCFVREDVVNETNSLSDLADRAKERSNQLNNASLVIGGKTRETVDRLSPIDRIGFYKSVRDFYCELVQRLFSYLPLQNKILRALRFVDPNYLLGEDFNFDRTVLRVAKTMSTVIAVDELDELRLEVTRLRVSNSELEKSNPEKFWSCLPTATYPLLSKLGRSACCIPHGNADSERFLKWLANDLTKQRNKLS</sequence>
<dbReference type="SUPFAM" id="SSF53098">
    <property type="entry name" value="Ribonuclease H-like"/>
    <property type="match status" value="1"/>
</dbReference>
<keyword evidence="2" id="KW-1185">Reference proteome</keyword>
<dbReference type="PANTHER" id="PTHR37162:SF1">
    <property type="entry name" value="BED-TYPE DOMAIN-CONTAINING PROTEIN"/>
    <property type="match status" value="1"/>
</dbReference>
<dbReference type="GO" id="GO:0046983">
    <property type="term" value="F:protein dimerization activity"/>
    <property type="evidence" value="ECO:0007669"/>
    <property type="project" value="InterPro"/>
</dbReference>
<dbReference type="Proteomes" id="UP000095280">
    <property type="component" value="Unplaced"/>
</dbReference>
<name>A0A1I8I0Q5_9PLAT</name>
<dbReference type="PANTHER" id="PTHR37162">
    <property type="entry name" value="HAT FAMILY DIMERISATION DOMAINCONTAINING PROTEIN-RELATED"/>
    <property type="match status" value="1"/>
</dbReference>
<reference evidence="3" key="1">
    <citation type="submission" date="2016-11" db="UniProtKB">
        <authorList>
            <consortium name="WormBaseParasite"/>
        </authorList>
    </citation>
    <scope>IDENTIFICATION</scope>
</reference>
<protein>
    <submittedName>
        <fullName evidence="3">Dimer_Tnp_hAT domain-containing protein</fullName>
    </submittedName>
</protein>
<feature type="domain" description="HAT C-terminal dimerisation" evidence="1">
    <location>
        <begin position="396"/>
        <end position="469"/>
    </location>
</feature>
<proteinExistence type="predicted"/>
<dbReference type="InterPro" id="IPR012337">
    <property type="entry name" value="RNaseH-like_sf"/>
</dbReference>
<evidence type="ECO:0000259" key="1">
    <source>
        <dbReference type="Pfam" id="PF05699"/>
    </source>
</evidence>
<dbReference type="InterPro" id="IPR008906">
    <property type="entry name" value="HATC_C_dom"/>
</dbReference>
<dbReference type="AlphaFoldDB" id="A0A1I8I0Q5"/>
<organism evidence="2 3">
    <name type="scientific">Macrostomum lignano</name>
    <dbReference type="NCBI Taxonomy" id="282301"/>
    <lineage>
        <taxon>Eukaryota</taxon>
        <taxon>Metazoa</taxon>
        <taxon>Spiralia</taxon>
        <taxon>Lophotrochozoa</taxon>
        <taxon>Platyhelminthes</taxon>
        <taxon>Rhabditophora</taxon>
        <taxon>Macrostomorpha</taxon>
        <taxon>Macrostomida</taxon>
        <taxon>Macrostomidae</taxon>
        <taxon>Macrostomum</taxon>
    </lineage>
</organism>
<evidence type="ECO:0000313" key="3">
    <source>
        <dbReference type="WBParaSite" id="maker-uti_cns_0009126-snap-gene-0.4-mRNA-1"/>
    </source>
</evidence>
<dbReference type="WBParaSite" id="maker-uti_cns_0009126-snap-gene-0.4-mRNA-1">
    <property type="protein sequence ID" value="maker-uti_cns_0009126-snap-gene-0.4-mRNA-1"/>
    <property type="gene ID" value="maker-uti_cns_0009126-snap-gene-0.4"/>
</dbReference>